<evidence type="ECO:0000313" key="2">
    <source>
        <dbReference type="Proteomes" id="UP000266305"/>
    </source>
</evidence>
<dbReference type="SUPFAM" id="SSF52402">
    <property type="entry name" value="Adenine nucleotide alpha hydrolases-like"/>
    <property type="match status" value="1"/>
</dbReference>
<evidence type="ECO:0008006" key="3">
    <source>
        <dbReference type="Google" id="ProtNLM"/>
    </source>
</evidence>
<organism evidence="1 2">
    <name type="scientific">Cereibacter sphaeroides</name>
    <name type="common">Rhodobacter sphaeroides</name>
    <dbReference type="NCBI Taxonomy" id="1063"/>
    <lineage>
        <taxon>Bacteria</taxon>
        <taxon>Pseudomonadati</taxon>
        <taxon>Pseudomonadota</taxon>
        <taxon>Alphaproteobacteria</taxon>
        <taxon>Rhodobacterales</taxon>
        <taxon>Paracoccaceae</taxon>
        <taxon>Cereibacter</taxon>
    </lineage>
</organism>
<dbReference type="RefSeq" id="WP_119001230.1">
    <property type="nucleotide sequence ID" value="NZ_QWGP01000033.1"/>
</dbReference>
<proteinExistence type="predicted"/>
<evidence type="ECO:0000313" key="1">
    <source>
        <dbReference type="EMBL" id="RHZ91504.1"/>
    </source>
</evidence>
<gene>
    <name evidence="1" type="ORF">D1114_20135</name>
</gene>
<protein>
    <recommendedName>
        <fullName evidence="3">7-cyano-7-deazaguanine synthase</fullName>
    </recommendedName>
</protein>
<accession>A0AAX1UG02</accession>
<dbReference type="AlphaFoldDB" id="A0AAX1UG02"/>
<name>A0AAX1UG02_CERSP</name>
<reference evidence="1 2" key="1">
    <citation type="submission" date="2018-08" db="EMBL/GenBank/DDBJ databases">
        <title>Draft genome sequence of Rhodobacter sphaeroides FY.</title>
        <authorList>
            <person name="Rayyan A."/>
            <person name="Meyer T.E."/>
            <person name="Kyndt J.A."/>
        </authorList>
    </citation>
    <scope>NUCLEOTIDE SEQUENCE [LARGE SCALE GENOMIC DNA]</scope>
    <source>
        <strain evidence="1 2">FY</strain>
    </source>
</reference>
<dbReference type="Proteomes" id="UP000266305">
    <property type="component" value="Unassembled WGS sequence"/>
</dbReference>
<comment type="caution">
    <text evidence="1">The sequence shown here is derived from an EMBL/GenBank/DDBJ whole genome shotgun (WGS) entry which is preliminary data.</text>
</comment>
<sequence>MTTLRLSQTGNRIELSGGNRSVAYAIAGVDLPELTDMSFAVWHMLPLAMKSGTDLHVDGPVDPLTCENAELMSRTWELWRPQDFRAVKVTALPGGPRRTGRKKELVMFSGGVDSTYMLLERGRRPEPAAALTVQGMEYGHGADAQFQRSLRHSQPLLDALNYRRITVTSDLRRSVKGYHTYASVIAGYAFLFGDLFEAGLFAADLSWEQDLLLFPWSLNHVTNRYFVSGDFSCRAVNDDVTRAQKVEAIAESPVALASVSFCIDKTIRPQNCGKCRKCVRTKAMFAGLTGGVPEGVFLDASPPHITHADMLGDERAFIFDLYQRVRDRGRLDAVPGLQEAVDGFLARGRWQRRWDRLLKRRSR</sequence>
<dbReference type="EMBL" id="QWGP01000033">
    <property type="protein sequence ID" value="RHZ91504.1"/>
    <property type="molecule type" value="Genomic_DNA"/>
</dbReference>